<dbReference type="EMBL" id="JAUPFM010000008">
    <property type="protein sequence ID" value="KAK2844636.1"/>
    <property type="molecule type" value="Genomic_DNA"/>
</dbReference>
<proteinExistence type="predicted"/>
<dbReference type="AlphaFoldDB" id="A0AA88MTJ3"/>
<name>A0AA88MTJ3_CHASR</name>
<sequence length="105" mass="11682">MDRKTNYKNPDGDDFCPTPPFPKDALTACLADRTHQCVFQSAPAASYIFVLANISELALLPNAFPTRHAEQKFNSSRPGSSLQPIATLQSRIGQKHLIYSTREDM</sequence>
<comment type="caution">
    <text evidence="1">The sequence shown here is derived from an EMBL/GenBank/DDBJ whole genome shotgun (WGS) entry which is preliminary data.</text>
</comment>
<protein>
    <submittedName>
        <fullName evidence="1">Uncharacterized protein</fullName>
    </submittedName>
</protein>
<keyword evidence="2" id="KW-1185">Reference proteome</keyword>
<accession>A0AA88MTJ3</accession>
<gene>
    <name evidence="1" type="ORF">Q5P01_011295</name>
</gene>
<evidence type="ECO:0000313" key="1">
    <source>
        <dbReference type="EMBL" id="KAK2844636.1"/>
    </source>
</evidence>
<organism evidence="1 2">
    <name type="scientific">Channa striata</name>
    <name type="common">Snakehead murrel</name>
    <name type="synonym">Ophicephalus striatus</name>
    <dbReference type="NCBI Taxonomy" id="64152"/>
    <lineage>
        <taxon>Eukaryota</taxon>
        <taxon>Metazoa</taxon>
        <taxon>Chordata</taxon>
        <taxon>Craniata</taxon>
        <taxon>Vertebrata</taxon>
        <taxon>Euteleostomi</taxon>
        <taxon>Actinopterygii</taxon>
        <taxon>Neopterygii</taxon>
        <taxon>Teleostei</taxon>
        <taxon>Neoteleostei</taxon>
        <taxon>Acanthomorphata</taxon>
        <taxon>Anabantaria</taxon>
        <taxon>Anabantiformes</taxon>
        <taxon>Channoidei</taxon>
        <taxon>Channidae</taxon>
        <taxon>Channa</taxon>
    </lineage>
</organism>
<reference evidence="1" key="1">
    <citation type="submission" date="2023-07" db="EMBL/GenBank/DDBJ databases">
        <title>Chromosome-level Genome Assembly of Striped Snakehead (Channa striata).</title>
        <authorList>
            <person name="Liu H."/>
        </authorList>
    </citation>
    <scope>NUCLEOTIDE SEQUENCE</scope>
    <source>
        <strain evidence="1">Gz</strain>
        <tissue evidence="1">Muscle</tissue>
    </source>
</reference>
<evidence type="ECO:0000313" key="2">
    <source>
        <dbReference type="Proteomes" id="UP001187415"/>
    </source>
</evidence>
<dbReference type="Proteomes" id="UP001187415">
    <property type="component" value="Unassembled WGS sequence"/>
</dbReference>